<dbReference type="Gene3D" id="4.10.60.10">
    <property type="entry name" value="Zinc finger, CCHC-type"/>
    <property type="match status" value="1"/>
</dbReference>
<name>A0A6S7J721_PARCT</name>
<proteinExistence type="predicted"/>
<reference evidence="1" key="1">
    <citation type="submission" date="2020-04" db="EMBL/GenBank/DDBJ databases">
        <authorList>
            <person name="Alioto T."/>
            <person name="Alioto T."/>
            <person name="Gomez Garrido J."/>
        </authorList>
    </citation>
    <scope>NUCLEOTIDE SEQUENCE</scope>
    <source>
        <strain evidence="1">A484AB</strain>
    </source>
</reference>
<dbReference type="InterPro" id="IPR012337">
    <property type="entry name" value="RNaseH-like_sf"/>
</dbReference>
<dbReference type="GO" id="GO:0008270">
    <property type="term" value="F:zinc ion binding"/>
    <property type="evidence" value="ECO:0007669"/>
    <property type="project" value="InterPro"/>
</dbReference>
<evidence type="ECO:0000313" key="2">
    <source>
        <dbReference type="Proteomes" id="UP001152795"/>
    </source>
</evidence>
<dbReference type="InterPro" id="IPR036875">
    <property type="entry name" value="Znf_CCHC_sf"/>
</dbReference>
<dbReference type="SUPFAM" id="SSF53098">
    <property type="entry name" value="Ribonuclease H-like"/>
    <property type="match status" value="1"/>
</dbReference>
<dbReference type="GO" id="GO:0015074">
    <property type="term" value="P:DNA integration"/>
    <property type="evidence" value="ECO:0007669"/>
    <property type="project" value="InterPro"/>
</dbReference>
<dbReference type="PROSITE" id="PS50994">
    <property type="entry name" value="INTEGRASE"/>
    <property type="match status" value="1"/>
</dbReference>
<comment type="caution">
    <text evidence="1">The sequence shown here is derived from an EMBL/GenBank/DDBJ whole genome shotgun (WGS) entry which is preliminary data.</text>
</comment>
<dbReference type="InterPro" id="IPR001584">
    <property type="entry name" value="Integrase_cat-core"/>
</dbReference>
<protein>
    <submittedName>
        <fullName evidence="1">Retrovirus-related Pol poly from transposon</fullName>
    </submittedName>
</protein>
<organism evidence="1 2">
    <name type="scientific">Paramuricea clavata</name>
    <name type="common">Red gorgonian</name>
    <name type="synonym">Violescent sea-whip</name>
    <dbReference type="NCBI Taxonomy" id="317549"/>
    <lineage>
        <taxon>Eukaryota</taxon>
        <taxon>Metazoa</taxon>
        <taxon>Cnidaria</taxon>
        <taxon>Anthozoa</taxon>
        <taxon>Octocorallia</taxon>
        <taxon>Malacalcyonacea</taxon>
        <taxon>Plexauridae</taxon>
        <taxon>Paramuricea</taxon>
    </lineage>
</organism>
<dbReference type="InterPro" id="IPR050951">
    <property type="entry name" value="Retrovirus_Pol_polyprotein"/>
</dbReference>
<dbReference type="EMBL" id="CACRXK020013836">
    <property type="protein sequence ID" value="CAB4025811.1"/>
    <property type="molecule type" value="Genomic_DNA"/>
</dbReference>
<sequence length="485" mass="55665">MASFQVQPPEKFTFKPEDWLKWSRRFERFRMASGLEKESEESQVNTLIYSMGSEADDIVQSLSIAEGDQKKYDVVKKKLEDFFIIKRNVIFERAKFNLRSQQEGETVDVFITDLFNLAEHCNFGVLREELIRDRIVVGIRDKALSEKLQLKADLTLEKAVNFARQKENVRKQQGFLRGDGKQQIDYVGVGKFAKIRKNEKSNIKDQDRGQIHKGNGKCSRCLGPMHPKKSCPANDSKCHKCGKIGHWKRACKSTAISEVSRDTERVKSDNGPPFDSGEYLHFANEWGFEVRHSSPKYPQSNGEVERAVQTIKRLLKKEKDKEKALLAYRSTPLSCGYSPAELLMGRKIRTTIPTFHKLLTPKWPDLIKLQEHEAQSKLQQQKYFNTRHCAMPLKQIPQGTEVHISTHPENGVVKTSTESPRQYEVETPTGVIKRNRVQLVPLPEKPIAQRETSESDNNIPELNIYSRPKRTVKLSLKARESKGLA</sequence>
<accession>A0A6S7J721</accession>
<dbReference type="Pfam" id="PF00098">
    <property type="entry name" value="zf-CCHC"/>
    <property type="match status" value="1"/>
</dbReference>
<keyword evidence="2" id="KW-1185">Reference proteome</keyword>
<dbReference type="InterPro" id="IPR001878">
    <property type="entry name" value="Znf_CCHC"/>
</dbReference>
<dbReference type="Proteomes" id="UP001152795">
    <property type="component" value="Unassembled WGS sequence"/>
</dbReference>
<dbReference type="PANTHER" id="PTHR37984:SF5">
    <property type="entry name" value="PROTEIN NYNRIN-LIKE"/>
    <property type="match status" value="1"/>
</dbReference>
<dbReference type="GO" id="GO:0003676">
    <property type="term" value="F:nucleic acid binding"/>
    <property type="evidence" value="ECO:0007669"/>
    <property type="project" value="InterPro"/>
</dbReference>
<dbReference type="InterPro" id="IPR036397">
    <property type="entry name" value="RNaseH_sf"/>
</dbReference>
<dbReference type="SMART" id="SM00343">
    <property type="entry name" value="ZnF_C2HC"/>
    <property type="match status" value="2"/>
</dbReference>
<dbReference type="PROSITE" id="PS50158">
    <property type="entry name" value="ZF_CCHC"/>
    <property type="match status" value="1"/>
</dbReference>
<dbReference type="Gene3D" id="3.30.420.10">
    <property type="entry name" value="Ribonuclease H-like superfamily/Ribonuclease H"/>
    <property type="match status" value="1"/>
</dbReference>
<dbReference type="AlphaFoldDB" id="A0A6S7J721"/>
<gene>
    <name evidence="1" type="ORF">PACLA_8A042127</name>
</gene>
<evidence type="ECO:0000313" key="1">
    <source>
        <dbReference type="EMBL" id="CAB4025811.1"/>
    </source>
</evidence>
<dbReference type="OrthoDB" id="6503481at2759"/>
<dbReference type="PANTHER" id="PTHR37984">
    <property type="entry name" value="PROTEIN CBG26694"/>
    <property type="match status" value="1"/>
</dbReference>
<dbReference type="SUPFAM" id="SSF57756">
    <property type="entry name" value="Retrovirus zinc finger-like domains"/>
    <property type="match status" value="1"/>
</dbReference>